<sequence length="238" mass="26824">MVADFAIGSYPKITNMKKLFLLMIALSFAIIMNAQPWKVQLQMVSGNSKVKTLRLKPEMKLDIGRLLTDNDTLKEYNYYNGIFLGGAGDSIPIRLNEVKTNSVFTNGIKNQATFPVKYFTSVPFSDSGFMSFALTEIDYLKVGKGKNYHLDEIVESTIYLSLLTLFLSPIISYNFKEGELNAERYKCWALGSTLALASCITAIITINAIDGPDTFRFKAGWPGTHTKQWRFINQPEIR</sequence>
<keyword evidence="1" id="KW-0472">Membrane</keyword>
<organism evidence="2">
    <name type="scientific">bioreactor metagenome</name>
    <dbReference type="NCBI Taxonomy" id="1076179"/>
    <lineage>
        <taxon>unclassified sequences</taxon>
        <taxon>metagenomes</taxon>
        <taxon>ecological metagenomes</taxon>
    </lineage>
</organism>
<accession>A0A644UGC6</accession>
<evidence type="ECO:0000313" key="2">
    <source>
        <dbReference type="EMBL" id="MPL78038.1"/>
    </source>
</evidence>
<feature type="transmembrane region" description="Helical" evidence="1">
    <location>
        <begin position="187"/>
        <end position="209"/>
    </location>
</feature>
<dbReference type="EMBL" id="VSSQ01000112">
    <property type="protein sequence ID" value="MPL78038.1"/>
    <property type="molecule type" value="Genomic_DNA"/>
</dbReference>
<gene>
    <name evidence="2" type="ORF">SDC9_23899</name>
</gene>
<name>A0A644UGC6_9ZZZZ</name>
<protein>
    <submittedName>
        <fullName evidence="2">Uncharacterized protein</fullName>
    </submittedName>
</protein>
<comment type="caution">
    <text evidence="2">The sequence shown here is derived from an EMBL/GenBank/DDBJ whole genome shotgun (WGS) entry which is preliminary data.</text>
</comment>
<keyword evidence="1" id="KW-1133">Transmembrane helix</keyword>
<keyword evidence="1" id="KW-0812">Transmembrane</keyword>
<evidence type="ECO:0000256" key="1">
    <source>
        <dbReference type="SAM" id="Phobius"/>
    </source>
</evidence>
<feature type="transmembrane region" description="Helical" evidence="1">
    <location>
        <begin position="157"/>
        <end position="175"/>
    </location>
</feature>
<proteinExistence type="predicted"/>
<dbReference type="AlphaFoldDB" id="A0A644UGC6"/>
<reference evidence="2" key="1">
    <citation type="submission" date="2019-08" db="EMBL/GenBank/DDBJ databases">
        <authorList>
            <person name="Kucharzyk K."/>
            <person name="Murdoch R.W."/>
            <person name="Higgins S."/>
            <person name="Loffler F."/>
        </authorList>
    </citation>
    <scope>NUCLEOTIDE SEQUENCE</scope>
</reference>